<protein>
    <recommendedName>
        <fullName evidence="3">Transmembrane protein</fullName>
    </recommendedName>
</protein>
<dbReference type="EMBL" id="MK072438">
    <property type="protein sequence ID" value="AYV85045.1"/>
    <property type="molecule type" value="Genomic_DNA"/>
</dbReference>
<sequence>MNFVRRIPLIHLTKRNVQILQSKKYWLGCKNISKRYLCTTTPKWTDKVTNIGDKIGNILSKSAVAGGWIGLFGGVITGVLINTHEHKEDLAAFLLMLAPSSIAGGVVGAFYGFFFFLLWPITVPSLMWVIFYQRKNNKKN</sequence>
<keyword evidence="1" id="KW-0812">Transmembrane</keyword>
<proteinExistence type="predicted"/>
<feature type="transmembrane region" description="Helical" evidence="1">
    <location>
        <begin position="113"/>
        <end position="132"/>
    </location>
</feature>
<organism evidence="2">
    <name type="scientific">Satyrvirus sp</name>
    <dbReference type="NCBI Taxonomy" id="2487771"/>
    <lineage>
        <taxon>Viruses</taxon>
        <taxon>Varidnaviria</taxon>
        <taxon>Bamfordvirae</taxon>
        <taxon>Nucleocytoviricota</taxon>
        <taxon>Megaviricetes</taxon>
        <taxon>Imitervirales</taxon>
        <taxon>Mimiviridae</taxon>
        <taxon>Megamimivirinae</taxon>
    </lineage>
</organism>
<feature type="transmembrane region" description="Helical" evidence="1">
    <location>
        <begin position="63"/>
        <end position="83"/>
    </location>
</feature>
<evidence type="ECO:0008006" key="3">
    <source>
        <dbReference type="Google" id="ProtNLM"/>
    </source>
</evidence>
<name>A0A3G5ACU9_9VIRU</name>
<keyword evidence="1" id="KW-0472">Membrane</keyword>
<reference evidence="2" key="1">
    <citation type="submission" date="2018-10" db="EMBL/GenBank/DDBJ databases">
        <title>Hidden diversity of soil giant viruses.</title>
        <authorList>
            <person name="Schulz F."/>
            <person name="Alteio L."/>
            <person name="Goudeau D."/>
            <person name="Ryan E.M."/>
            <person name="Malmstrom R.R."/>
            <person name="Blanchard J."/>
            <person name="Woyke T."/>
        </authorList>
    </citation>
    <scope>NUCLEOTIDE SEQUENCE</scope>
    <source>
        <strain evidence="2">SAV1</strain>
    </source>
</reference>
<evidence type="ECO:0000313" key="2">
    <source>
        <dbReference type="EMBL" id="AYV85045.1"/>
    </source>
</evidence>
<accession>A0A3G5ACU9</accession>
<evidence type="ECO:0000256" key="1">
    <source>
        <dbReference type="SAM" id="Phobius"/>
    </source>
</evidence>
<gene>
    <name evidence="2" type="ORF">Satyrvirus2_56</name>
</gene>
<keyword evidence="1" id="KW-1133">Transmembrane helix</keyword>